<dbReference type="EMBL" id="JBGNUJ010000002">
    <property type="protein sequence ID" value="KAL3964783.1"/>
    <property type="molecule type" value="Genomic_DNA"/>
</dbReference>
<proteinExistence type="predicted"/>
<organism evidence="1 2">
    <name type="scientific">Purpureocillium lilacinum</name>
    <name type="common">Paecilomyces lilacinus</name>
    <dbReference type="NCBI Taxonomy" id="33203"/>
    <lineage>
        <taxon>Eukaryota</taxon>
        <taxon>Fungi</taxon>
        <taxon>Dikarya</taxon>
        <taxon>Ascomycota</taxon>
        <taxon>Pezizomycotina</taxon>
        <taxon>Sordariomycetes</taxon>
        <taxon>Hypocreomycetidae</taxon>
        <taxon>Hypocreales</taxon>
        <taxon>Ophiocordycipitaceae</taxon>
        <taxon>Purpureocillium</taxon>
    </lineage>
</organism>
<reference evidence="1" key="1">
    <citation type="submission" date="2024-12" db="EMBL/GenBank/DDBJ databases">
        <title>Comparative genomics and development of molecular markers within Purpureocillium lilacinum and among Purpureocillium species.</title>
        <authorList>
            <person name="Yeh Z.-Y."/>
            <person name="Ni N.-T."/>
            <person name="Lo P.-H."/>
            <person name="Mushyakhwo K."/>
            <person name="Lin C.-F."/>
            <person name="Nai Y.-S."/>
        </authorList>
    </citation>
    <scope>NUCLEOTIDE SEQUENCE</scope>
    <source>
        <strain evidence="1">NCHU-NPUST-175</strain>
    </source>
</reference>
<sequence>MRLFSFVTAVVASATAVGASPVEKRAVGVQVLLCTGPNSTGICSYKVYELKKCHQLKAPFRVNTTTFAPDGEDFVCFPRAYDCGGLCTSPTGCTFGGVDFNYEHKYNLSAIGWGNSVASFDCQLK</sequence>
<comment type="caution">
    <text evidence="1">The sequence shown here is derived from an EMBL/GenBank/DDBJ whole genome shotgun (WGS) entry which is preliminary data.</text>
</comment>
<dbReference type="Proteomes" id="UP001638806">
    <property type="component" value="Unassembled WGS sequence"/>
</dbReference>
<gene>
    <name evidence="1" type="ORF">ACCO45_001787</name>
</gene>
<evidence type="ECO:0000313" key="2">
    <source>
        <dbReference type="Proteomes" id="UP001638806"/>
    </source>
</evidence>
<keyword evidence="2" id="KW-1185">Reference proteome</keyword>
<accession>A0ACC4E8X3</accession>
<protein>
    <submittedName>
        <fullName evidence="1">Uncharacterized protein</fullName>
    </submittedName>
</protein>
<evidence type="ECO:0000313" key="1">
    <source>
        <dbReference type="EMBL" id="KAL3964783.1"/>
    </source>
</evidence>
<name>A0ACC4E8X3_PURLI</name>